<name>A0A0F9KZ75_9ZZZZ</name>
<evidence type="ECO:0000313" key="2">
    <source>
        <dbReference type="EMBL" id="KKM20865.1"/>
    </source>
</evidence>
<protein>
    <submittedName>
        <fullName evidence="2">Uncharacterized protein</fullName>
    </submittedName>
</protein>
<gene>
    <name evidence="2" type="ORF">LCGC14_1641240</name>
</gene>
<dbReference type="AlphaFoldDB" id="A0A0F9KZ75"/>
<evidence type="ECO:0000256" key="1">
    <source>
        <dbReference type="SAM" id="MobiDB-lite"/>
    </source>
</evidence>
<organism evidence="2">
    <name type="scientific">marine sediment metagenome</name>
    <dbReference type="NCBI Taxonomy" id="412755"/>
    <lineage>
        <taxon>unclassified sequences</taxon>
        <taxon>metagenomes</taxon>
        <taxon>ecological metagenomes</taxon>
    </lineage>
</organism>
<sequence>MESAAKAAAKDAVAEVLVKFEEHIESIPVASAKSLAESLRGQDGDGTATKGRKGIERDAFGRRIEVNS</sequence>
<dbReference type="EMBL" id="LAZR01013681">
    <property type="protein sequence ID" value="KKM20865.1"/>
    <property type="molecule type" value="Genomic_DNA"/>
</dbReference>
<accession>A0A0F9KZ75</accession>
<comment type="caution">
    <text evidence="2">The sequence shown here is derived from an EMBL/GenBank/DDBJ whole genome shotgun (WGS) entry which is preliminary data.</text>
</comment>
<reference evidence="2" key="1">
    <citation type="journal article" date="2015" name="Nature">
        <title>Complex archaea that bridge the gap between prokaryotes and eukaryotes.</title>
        <authorList>
            <person name="Spang A."/>
            <person name="Saw J.H."/>
            <person name="Jorgensen S.L."/>
            <person name="Zaremba-Niedzwiedzka K."/>
            <person name="Martijn J."/>
            <person name="Lind A.E."/>
            <person name="van Eijk R."/>
            <person name="Schleper C."/>
            <person name="Guy L."/>
            <person name="Ettema T.J."/>
        </authorList>
    </citation>
    <scope>NUCLEOTIDE SEQUENCE</scope>
</reference>
<proteinExistence type="predicted"/>
<feature type="region of interest" description="Disordered" evidence="1">
    <location>
        <begin position="35"/>
        <end position="60"/>
    </location>
</feature>